<feature type="domain" description="Leucine-binding protein" evidence="4">
    <location>
        <begin position="36"/>
        <end position="371"/>
    </location>
</feature>
<reference evidence="5 6" key="1">
    <citation type="submission" date="2022-07" db="EMBL/GenBank/DDBJ databases">
        <title>Novel species in genus Aeromicrobium.</title>
        <authorList>
            <person name="Ye L."/>
        </authorList>
    </citation>
    <scope>NUCLEOTIDE SEQUENCE [LARGE SCALE GENOMIC DNA]</scope>
    <source>
        <strain evidence="6">zg-Y50</strain>
    </source>
</reference>
<accession>A0ABY5KFP9</accession>
<dbReference type="SUPFAM" id="SSF53822">
    <property type="entry name" value="Periplasmic binding protein-like I"/>
    <property type="match status" value="1"/>
</dbReference>
<dbReference type="EMBL" id="CP101990">
    <property type="protein sequence ID" value="UUI68276.1"/>
    <property type="molecule type" value="Genomic_DNA"/>
</dbReference>
<dbReference type="Pfam" id="PF13458">
    <property type="entry name" value="Peripla_BP_6"/>
    <property type="match status" value="1"/>
</dbReference>
<feature type="chain" id="PRO_5047194094" evidence="3">
    <location>
        <begin position="20"/>
        <end position="417"/>
    </location>
</feature>
<gene>
    <name evidence="5" type="ORF">NP095_13845</name>
</gene>
<evidence type="ECO:0000256" key="1">
    <source>
        <dbReference type="ARBA" id="ARBA00010062"/>
    </source>
</evidence>
<protein>
    <submittedName>
        <fullName evidence="5">Amino acid ABC transporter substrate-binding protein</fullName>
    </submittedName>
</protein>
<comment type="similarity">
    <text evidence="1">Belongs to the leucine-binding protein family.</text>
</comment>
<dbReference type="Proteomes" id="UP001315860">
    <property type="component" value="Chromosome"/>
</dbReference>
<evidence type="ECO:0000256" key="3">
    <source>
        <dbReference type="SAM" id="SignalP"/>
    </source>
</evidence>
<dbReference type="CDD" id="cd06338">
    <property type="entry name" value="PBP1_ABC_ligand_binding-like"/>
    <property type="match status" value="1"/>
</dbReference>
<evidence type="ECO:0000256" key="2">
    <source>
        <dbReference type="ARBA" id="ARBA00022729"/>
    </source>
</evidence>
<dbReference type="InterPro" id="IPR051010">
    <property type="entry name" value="BCAA_transport"/>
</dbReference>
<keyword evidence="2 3" id="KW-0732">Signal</keyword>
<dbReference type="PROSITE" id="PS51257">
    <property type="entry name" value="PROKAR_LIPOPROTEIN"/>
    <property type="match status" value="1"/>
</dbReference>
<evidence type="ECO:0000259" key="4">
    <source>
        <dbReference type="Pfam" id="PF13458"/>
    </source>
</evidence>
<evidence type="ECO:0000313" key="5">
    <source>
        <dbReference type="EMBL" id="UUI68276.1"/>
    </source>
</evidence>
<dbReference type="Gene3D" id="3.40.50.2300">
    <property type="match status" value="2"/>
</dbReference>
<dbReference type="InterPro" id="IPR028082">
    <property type="entry name" value="Peripla_BP_I"/>
</dbReference>
<dbReference type="PANTHER" id="PTHR30483:SF37">
    <property type="entry name" value="ABC TRANSPORTER SUBSTRATE-BINDING PROTEIN"/>
    <property type="match status" value="1"/>
</dbReference>
<feature type="signal peptide" evidence="3">
    <location>
        <begin position="1"/>
        <end position="19"/>
    </location>
</feature>
<dbReference type="InterPro" id="IPR028081">
    <property type="entry name" value="Leu-bd"/>
</dbReference>
<sequence length="417" mass="43739">MNRISLGAAGVLLATSLTACMPSSDSGSDSGDDSGPIKLGAAVSQSGAYAVEGKSTKEGYELWAKAVNDAGGIDVDGTKRKVEVVYYDDQSKPETAIKLTQRLISEDKVDFLLGPYSSGMTIATSAIAAQYKKIMFAGGAAASSVFEQDNEYVFSPLALTSEYTVSGLDALKAAGAKSVGILHSDDAPMTDVKDATVAHAKKIGLKVTSTQAVPVDATDIKGALGQLEASDPDVLVEAGTSVLGILTMRTLRTLGWAPEVLMIQAPTEQQFVEELGVKNTRGVLAPTQWVGSAAFEGEDVFGTAKAYRDLYVDTYGHEPSYLPASASAAALALQLAIEKAGSTDTEDVRKALVDLEVDTFYGPINFTEPGHDSGLTGANIDRKMLTIQLDAKGKQVVVAPAEAATTKVVPFEPWSKR</sequence>
<evidence type="ECO:0000313" key="6">
    <source>
        <dbReference type="Proteomes" id="UP001315860"/>
    </source>
</evidence>
<dbReference type="RefSeq" id="WP_232419109.1">
    <property type="nucleotide sequence ID" value="NZ_CP101990.1"/>
</dbReference>
<dbReference type="PANTHER" id="PTHR30483">
    <property type="entry name" value="LEUCINE-SPECIFIC-BINDING PROTEIN"/>
    <property type="match status" value="1"/>
</dbReference>
<keyword evidence="6" id="KW-1185">Reference proteome</keyword>
<proteinExistence type="inferred from homology"/>
<organism evidence="5 6">
    <name type="scientific">Aeromicrobium duanguangcaii</name>
    <dbReference type="NCBI Taxonomy" id="2968086"/>
    <lineage>
        <taxon>Bacteria</taxon>
        <taxon>Bacillati</taxon>
        <taxon>Actinomycetota</taxon>
        <taxon>Actinomycetes</taxon>
        <taxon>Propionibacteriales</taxon>
        <taxon>Nocardioidaceae</taxon>
        <taxon>Aeromicrobium</taxon>
    </lineage>
</organism>
<name>A0ABY5KFP9_9ACTN</name>